<accession>A0A4Z1CB70</accession>
<keyword evidence="6" id="KW-1185">Reference proteome</keyword>
<gene>
    <name evidence="5" type="ORF">E5Q11_00950</name>
</gene>
<dbReference type="Gene3D" id="3.40.50.12780">
    <property type="entry name" value="N-terminal domain of ligase-like"/>
    <property type="match status" value="1"/>
</dbReference>
<dbReference type="Pfam" id="PF13193">
    <property type="entry name" value="AMP-binding_C"/>
    <property type="match status" value="1"/>
</dbReference>
<feature type="domain" description="AMP-dependent synthetase/ligase" evidence="3">
    <location>
        <begin position="10"/>
        <end position="366"/>
    </location>
</feature>
<comment type="similarity">
    <text evidence="1">Belongs to the ATP-dependent AMP-binding enzyme family.</text>
</comment>
<dbReference type="GO" id="GO:0031956">
    <property type="term" value="F:medium-chain fatty acid-CoA ligase activity"/>
    <property type="evidence" value="ECO:0007669"/>
    <property type="project" value="TreeGrafter"/>
</dbReference>
<name>A0A4Z1CB70_9GAMM</name>
<dbReference type="InterPro" id="IPR042099">
    <property type="entry name" value="ANL_N_sf"/>
</dbReference>
<reference evidence="5 6" key="1">
    <citation type="submission" date="2019-04" db="EMBL/GenBank/DDBJ databases">
        <authorList>
            <person name="Park S."/>
            <person name="Yoon J.-H."/>
        </authorList>
    </citation>
    <scope>NUCLEOTIDE SEQUENCE [LARGE SCALE GENOMIC DNA]</scope>
    <source>
        <strain evidence="5 6">HJM-18</strain>
    </source>
</reference>
<proteinExistence type="inferred from homology"/>
<dbReference type="PANTHER" id="PTHR43201:SF8">
    <property type="entry name" value="ACYL-COA SYNTHETASE FAMILY MEMBER 3"/>
    <property type="match status" value="1"/>
</dbReference>
<evidence type="ECO:0000313" key="5">
    <source>
        <dbReference type="EMBL" id="TGN41153.1"/>
    </source>
</evidence>
<evidence type="ECO:0000259" key="4">
    <source>
        <dbReference type="Pfam" id="PF13193"/>
    </source>
</evidence>
<dbReference type="InterPro" id="IPR000873">
    <property type="entry name" value="AMP-dep_synth/lig_dom"/>
</dbReference>
<dbReference type="CDD" id="cd05941">
    <property type="entry name" value="MCS"/>
    <property type="match status" value="1"/>
</dbReference>
<organism evidence="5 6">
    <name type="scientific">Marinobacter confluentis</name>
    <dbReference type="NCBI Taxonomy" id="1697557"/>
    <lineage>
        <taxon>Bacteria</taxon>
        <taxon>Pseudomonadati</taxon>
        <taxon>Pseudomonadota</taxon>
        <taxon>Gammaproteobacteria</taxon>
        <taxon>Pseudomonadales</taxon>
        <taxon>Marinobacteraceae</taxon>
        <taxon>Marinobacter</taxon>
    </lineage>
</organism>
<dbReference type="RefSeq" id="WP_135801539.1">
    <property type="nucleotide sequence ID" value="NZ_SRPF01000001.1"/>
</dbReference>
<keyword evidence="2" id="KW-0436">Ligase</keyword>
<evidence type="ECO:0000256" key="1">
    <source>
        <dbReference type="ARBA" id="ARBA00006432"/>
    </source>
</evidence>
<dbReference type="PANTHER" id="PTHR43201">
    <property type="entry name" value="ACYL-COA SYNTHETASE"/>
    <property type="match status" value="1"/>
</dbReference>
<dbReference type="NCBIfam" id="NF005702">
    <property type="entry name" value="PRK07514.1"/>
    <property type="match status" value="1"/>
</dbReference>
<evidence type="ECO:0000259" key="3">
    <source>
        <dbReference type="Pfam" id="PF00501"/>
    </source>
</evidence>
<feature type="domain" description="AMP-binding enzyme C-terminal" evidence="4">
    <location>
        <begin position="417"/>
        <end position="492"/>
    </location>
</feature>
<dbReference type="InterPro" id="IPR020845">
    <property type="entry name" value="AMP-binding_CS"/>
</dbReference>
<dbReference type="GO" id="GO:0006631">
    <property type="term" value="P:fatty acid metabolic process"/>
    <property type="evidence" value="ECO:0007669"/>
    <property type="project" value="TreeGrafter"/>
</dbReference>
<dbReference type="InterPro" id="IPR045851">
    <property type="entry name" value="AMP-bd_C_sf"/>
</dbReference>
<dbReference type="EMBL" id="SRPF01000001">
    <property type="protein sequence ID" value="TGN41153.1"/>
    <property type="molecule type" value="Genomic_DNA"/>
</dbReference>
<dbReference type="AlphaFoldDB" id="A0A4Z1CB70"/>
<sequence length="511" mass="55620">MNHNLFETFAEKMQARGAANFITTPEGGHYSYAEALARTERIAGALKELGVNPGDRVAVQVDKSPEAILLYLATLRIGGVYLPLNTGYTADEIGYFLGDAEPALFVCQPNALESAQAVAEKTGCPNVRTLGTSADGSLMDAVATAEAFTGIEQRSDDDLAAILYTSGTTGRSKGAMLTHRNLGSNAKSLVEAWRFTENDRLIHALPIFHTHGLFVACNVVLMSGASLYFMSKFDVDTIIAALPGGTTLMGVPTFYTRLLQDDRLTPELTANIRLFTSGSAPLTAETHQQFEQRTGHAILERYGMTETNMNTSNPYDGDRIAGTVGMPLPGVEIRITNPDNNHHEPLPQGDIGMLEVRGPNVFKGYWRMPEKTRAELLDDGFFVTGDLALIDDRGYVQIVGRDKDLVISGGFNVYPKEVEQVIDEMPEVVESAVIGVPHPDFGEGVTAVVVLVPGKTLEEADVIKALAGRLAKYKQPKRVFFVDALPRNTMGKVQKKQLRDDYKGIYSGDKV</sequence>
<dbReference type="Gene3D" id="3.30.300.30">
    <property type="match status" value="1"/>
</dbReference>
<dbReference type="OrthoDB" id="9803968at2"/>
<dbReference type="SUPFAM" id="SSF56801">
    <property type="entry name" value="Acetyl-CoA synthetase-like"/>
    <property type="match status" value="1"/>
</dbReference>
<dbReference type="FunFam" id="3.30.300.30:FF:000008">
    <property type="entry name" value="2,3-dihydroxybenzoate-AMP ligase"/>
    <property type="match status" value="1"/>
</dbReference>
<dbReference type="PROSITE" id="PS00455">
    <property type="entry name" value="AMP_BINDING"/>
    <property type="match status" value="1"/>
</dbReference>
<dbReference type="InterPro" id="IPR025110">
    <property type="entry name" value="AMP-bd_C"/>
</dbReference>
<evidence type="ECO:0000256" key="2">
    <source>
        <dbReference type="ARBA" id="ARBA00022598"/>
    </source>
</evidence>
<protein>
    <submittedName>
        <fullName evidence="5">Malonyl-CoA synthase</fullName>
    </submittedName>
</protein>
<comment type="caution">
    <text evidence="5">The sequence shown here is derived from an EMBL/GenBank/DDBJ whole genome shotgun (WGS) entry which is preliminary data.</text>
</comment>
<dbReference type="Pfam" id="PF00501">
    <property type="entry name" value="AMP-binding"/>
    <property type="match status" value="1"/>
</dbReference>
<dbReference type="Proteomes" id="UP000298325">
    <property type="component" value="Unassembled WGS sequence"/>
</dbReference>
<evidence type="ECO:0000313" key="6">
    <source>
        <dbReference type="Proteomes" id="UP000298325"/>
    </source>
</evidence>